<accession>A0A3G2R5P0</accession>
<dbReference type="GO" id="GO:0030435">
    <property type="term" value="P:sporulation resulting in formation of a cellular spore"/>
    <property type="evidence" value="ECO:0007669"/>
    <property type="project" value="InterPro"/>
</dbReference>
<protein>
    <submittedName>
        <fullName evidence="3">SpoIID/LytB domain-containing protein</fullName>
    </submittedName>
</protein>
<dbReference type="AlphaFoldDB" id="A0A3G2R5P0"/>
<organism evidence="3 4">
    <name type="scientific">Biomaibacter acetigenes</name>
    <dbReference type="NCBI Taxonomy" id="2316383"/>
    <lineage>
        <taxon>Bacteria</taxon>
        <taxon>Bacillati</taxon>
        <taxon>Bacillota</taxon>
        <taxon>Clostridia</taxon>
        <taxon>Thermosediminibacterales</taxon>
        <taxon>Tepidanaerobacteraceae</taxon>
        <taxon>Biomaibacter</taxon>
    </lineage>
</organism>
<sequence>MKRFFFILAIFLIVINLNQAYATANQVFKEPIRVGLFYDKSALESYKLNSQSGFILGFKQDGDFNQIIEIDDNDIEIAGVLPGDYVPVKENLNSIQEAWEIVSQLSSKKKDGYLFYNGKWSVWIKGPEGSPGNIEKYVVVTAASLKVILPVSMERPVYFSPANEQKIISLNGRRYRGIIEILPSQDRKITAVNELEIEDYLYGVVPLEMPSNWPQEALKAQAVASRTYALYNLSKWEKLGFDICGSTQDQAYGGFDAENMVSNEAVDETKGQYILYNNKPIMALYHADSGGITEDSKDVFGFDLPYLKPVEDSFDRDSPHSIWNASFSLKDIGEKVGKIDASLGEIEGISVIEKTSSGRIKKIMIQGTSGNKILSGSEIRNVLQLKSTLFDIRGGGANLFVISGSDYEKKISIKDRAIISRRGLFNLSGQDAFLAGLTDIKNVSLVGDGYEFSGRGWGHGIGMSQWGARGMAEQGYNYKQILQHYYKNVEIK</sequence>
<dbReference type="Pfam" id="PF08486">
    <property type="entry name" value="SpoIID"/>
    <property type="match status" value="1"/>
</dbReference>
<name>A0A3G2R5P0_9FIRM</name>
<evidence type="ECO:0000259" key="2">
    <source>
        <dbReference type="Pfam" id="PF08486"/>
    </source>
</evidence>
<evidence type="ECO:0000313" key="4">
    <source>
        <dbReference type="Proteomes" id="UP000280960"/>
    </source>
</evidence>
<dbReference type="RefSeq" id="WP_122014793.1">
    <property type="nucleotide sequence ID" value="NZ_CP033169.1"/>
</dbReference>
<keyword evidence="4" id="KW-1185">Reference proteome</keyword>
<dbReference type="PANTHER" id="PTHR30032:SF4">
    <property type="entry name" value="AMIDASE ENHANCER"/>
    <property type="match status" value="1"/>
</dbReference>
<proteinExistence type="predicted"/>
<feature type="domain" description="Sporulation stage II protein D amidase enhancer LytB N-terminal" evidence="2">
    <location>
        <begin position="186"/>
        <end position="276"/>
    </location>
</feature>
<gene>
    <name evidence="3" type="ORF">D2962_09155</name>
</gene>
<dbReference type="PANTHER" id="PTHR30032">
    <property type="entry name" value="N-ACETYLMURAMOYL-L-ALANINE AMIDASE-RELATED"/>
    <property type="match status" value="1"/>
</dbReference>
<dbReference type="GO" id="GO:0030288">
    <property type="term" value="C:outer membrane-bounded periplasmic space"/>
    <property type="evidence" value="ECO:0007669"/>
    <property type="project" value="TreeGrafter"/>
</dbReference>
<dbReference type="InterPro" id="IPR013486">
    <property type="entry name" value="SpoIID/LytB"/>
</dbReference>
<keyword evidence="1" id="KW-0732">Signal</keyword>
<reference evidence="3 4" key="1">
    <citation type="submission" date="2018-10" db="EMBL/GenBank/DDBJ databases">
        <authorList>
            <person name="Zhang X."/>
        </authorList>
    </citation>
    <scope>NUCLEOTIDE SEQUENCE [LARGE SCALE GENOMIC DNA]</scope>
    <source>
        <strain evidence="3 4">SK-G1</strain>
    </source>
</reference>
<dbReference type="KEGG" id="bacg:D2962_09155"/>
<dbReference type="NCBIfam" id="TIGR02669">
    <property type="entry name" value="SpoIID_LytB"/>
    <property type="match status" value="1"/>
</dbReference>
<evidence type="ECO:0000256" key="1">
    <source>
        <dbReference type="SAM" id="SignalP"/>
    </source>
</evidence>
<feature type="signal peptide" evidence="1">
    <location>
        <begin position="1"/>
        <end position="22"/>
    </location>
</feature>
<dbReference type="InterPro" id="IPR051922">
    <property type="entry name" value="Bact_Sporulation_Assoc"/>
</dbReference>
<dbReference type="InterPro" id="IPR013693">
    <property type="entry name" value="SpoIID/LytB_N"/>
</dbReference>
<evidence type="ECO:0000313" key="3">
    <source>
        <dbReference type="EMBL" id="AYO30760.1"/>
    </source>
</evidence>
<dbReference type="Proteomes" id="UP000280960">
    <property type="component" value="Chromosome"/>
</dbReference>
<dbReference type="EMBL" id="CP033169">
    <property type="protein sequence ID" value="AYO30760.1"/>
    <property type="molecule type" value="Genomic_DNA"/>
</dbReference>
<feature type="chain" id="PRO_5018336665" evidence="1">
    <location>
        <begin position="23"/>
        <end position="492"/>
    </location>
</feature>